<name>A0A415KTF3_9BACE</name>
<reference evidence="2 3" key="1">
    <citation type="submission" date="2018-08" db="EMBL/GenBank/DDBJ databases">
        <title>A genome reference for cultivated species of the human gut microbiota.</title>
        <authorList>
            <person name="Zou Y."/>
            <person name="Xue W."/>
            <person name="Luo G."/>
        </authorList>
    </citation>
    <scope>NUCLEOTIDE SEQUENCE [LARGE SCALE GENOMIC DNA]</scope>
    <source>
        <strain evidence="2 3">AF38-2</strain>
    </source>
</reference>
<proteinExistence type="predicted"/>
<protein>
    <submittedName>
        <fullName evidence="2">Uncharacterized protein</fullName>
    </submittedName>
</protein>
<organism evidence="2 3">
    <name type="scientific">Bacteroides xylanisolvens</name>
    <dbReference type="NCBI Taxonomy" id="371601"/>
    <lineage>
        <taxon>Bacteria</taxon>
        <taxon>Pseudomonadati</taxon>
        <taxon>Bacteroidota</taxon>
        <taxon>Bacteroidia</taxon>
        <taxon>Bacteroidales</taxon>
        <taxon>Bacteroidaceae</taxon>
        <taxon>Bacteroides</taxon>
    </lineage>
</organism>
<accession>A0A415KTF3</accession>
<sequence>MMKIFKEMKGKKYIVIAWIIIAFQLLLPIKWWYYISKFIGCSNILYLHIALSVIGITMPIIFIIKNRICNEKISSDD</sequence>
<feature type="transmembrane region" description="Helical" evidence="1">
    <location>
        <begin position="12"/>
        <end position="33"/>
    </location>
</feature>
<dbReference type="Proteomes" id="UP000284495">
    <property type="component" value="Unassembled WGS sequence"/>
</dbReference>
<dbReference type="EMBL" id="QROO01000007">
    <property type="protein sequence ID" value="RHL39559.1"/>
    <property type="molecule type" value="Genomic_DNA"/>
</dbReference>
<dbReference type="AlphaFoldDB" id="A0A415KTF3"/>
<evidence type="ECO:0000313" key="3">
    <source>
        <dbReference type="Proteomes" id="UP000284495"/>
    </source>
</evidence>
<keyword evidence="1" id="KW-0472">Membrane</keyword>
<keyword evidence="1" id="KW-1133">Transmembrane helix</keyword>
<gene>
    <name evidence="2" type="ORF">DW027_06910</name>
</gene>
<keyword evidence="1" id="KW-0812">Transmembrane</keyword>
<comment type="caution">
    <text evidence="2">The sequence shown here is derived from an EMBL/GenBank/DDBJ whole genome shotgun (WGS) entry which is preliminary data.</text>
</comment>
<evidence type="ECO:0000313" key="2">
    <source>
        <dbReference type="EMBL" id="RHL39559.1"/>
    </source>
</evidence>
<feature type="transmembrane region" description="Helical" evidence="1">
    <location>
        <begin position="45"/>
        <end position="64"/>
    </location>
</feature>
<evidence type="ECO:0000256" key="1">
    <source>
        <dbReference type="SAM" id="Phobius"/>
    </source>
</evidence>